<comment type="caution">
    <text evidence="1">The sequence shown here is derived from an EMBL/GenBank/DDBJ whole genome shotgun (WGS) entry which is preliminary data.</text>
</comment>
<evidence type="ECO:0000313" key="2">
    <source>
        <dbReference type="Proteomes" id="UP001569904"/>
    </source>
</evidence>
<organism evidence="1 2">
    <name type="scientific">Actinomadura chokoriensis</name>
    <dbReference type="NCBI Taxonomy" id="454156"/>
    <lineage>
        <taxon>Bacteria</taxon>
        <taxon>Bacillati</taxon>
        <taxon>Actinomycetota</taxon>
        <taxon>Actinomycetes</taxon>
        <taxon>Streptosporangiales</taxon>
        <taxon>Thermomonosporaceae</taxon>
        <taxon>Actinomadura</taxon>
    </lineage>
</organism>
<name>A0ABV4QSS9_9ACTN</name>
<keyword evidence="2" id="KW-1185">Reference proteome</keyword>
<sequence>MAWGPVEHQQGLLAGGELFRHVVTGGELEPLPFVSMRLRDGESAYAELPLEYSRFYAMDVTYQQQSVLAFGSAGFILGALAVNAAGNAMARNRANALAAAQWREHQIARVFLTSERLLIATGVGPLSFWHDGLSEFLPTPDHFRLLLTFPDCEPVQLRGPGVPWLAVAMARLLYRPEQLTLIPGFAGMAAWHREIEEE</sequence>
<dbReference type="EMBL" id="JAXCEH010000002">
    <property type="protein sequence ID" value="MFA1552990.1"/>
    <property type="molecule type" value="Genomic_DNA"/>
</dbReference>
<dbReference type="Proteomes" id="UP001569904">
    <property type="component" value="Unassembled WGS sequence"/>
</dbReference>
<accession>A0ABV4QSS9</accession>
<protein>
    <submittedName>
        <fullName evidence="1">Uncharacterized protein</fullName>
    </submittedName>
</protein>
<reference evidence="1 2" key="1">
    <citation type="submission" date="2023-11" db="EMBL/GenBank/DDBJ databases">
        <title>Actinomadura monticuli sp. nov., isolated from volcanic ash.</title>
        <authorList>
            <person name="Lee S.D."/>
            <person name="Yang H."/>
            <person name="Kim I.S."/>
        </authorList>
    </citation>
    <scope>NUCLEOTIDE SEQUENCE [LARGE SCALE GENOMIC DNA]</scope>
    <source>
        <strain evidence="1 2">DSM 45346</strain>
    </source>
</reference>
<proteinExistence type="predicted"/>
<evidence type="ECO:0000313" key="1">
    <source>
        <dbReference type="EMBL" id="MFA1552990.1"/>
    </source>
</evidence>
<gene>
    <name evidence="1" type="ORF">SM436_04700</name>
</gene>
<dbReference type="RefSeq" id="WP_371939307.1">
    <property type="nucleotide sequence ID" value="NZ_JAXCEH010000002.1"/>
</dbReference>